<organism evidence="1 2">
    <name type="scientific">Pangasianodon gigas</name>
    <name type="common">Mekong giant catfish</name>
    <name type="synonym">Pangasius gigas</name>
    <dbReference type="NCBI Taxonomy" id="30993"/>
    <lineage>
        <taxon>Eukaryota</taxon>
        <taxon>Metazoa</taxon>
        <taxon>Chordata</taxon>
        <taxon>Craniata</taxon>
        <taxon>Vertebrata</taxon>
        <taxon>Euteleostomi</taxon>
        <taxon>Actinopterygii</taxon>
        <taxon>Neopterygii</taxon>
        <taxon>Teleostei</taxon>
        <taxon>Ostariophysi</taxon>
        <taxon>Siluriformes</taxon>
        <taxon>Pangasiidae</taxon>
        <taxon>Pangasianodon</taxon>
    </lineage>
</organism>
<accession>A0ACC5WSI6</accession>
<reference evidence="1 2" key="1">
    <citation type="journal article" date="2022" name="bioRxiv">
        <title>An ancient truncated duplication of the anti-Mullerian hormone receptor type 2 gene is a potential conserved master sex determinant in the Pangasiidae catfish family.</title>
        <authorList>
            <person name="Wen M."/>
            <person name="Pan Q."/>
            <person name="Jouanno E."/>
            <person name="Montfort J."/>
            <person name="Zahm M."/>
            <person name="Cabau C."/>
            <person name="Klopp C."/>
            <person name="Iampietro C."/>
            <person name="Roques C."/>
            <person name="Bouchez O."/>
            <person name="Castinel A."/>
            <person name="Donnadieu C."/>
            <person name="Parrinello H."/>
            <person name="Poncet C."/>
            <person name="Belmonte E."/>
            <person name="Gautier V."/>
            <person name="Avarre J.-C."/>
            <person name="Dugue R."/>
            <person name="Gustiano R."/>
            <person name="Ha T.T.T."/>
            <person name="Campet M."/>
            <person name="Sriphairoj K."/>
            <person name="Ribolli J."/>
            <person name="de Almeida F.L."/>
            <person name="Desvignes T."/>
            <person name="Postlethwait J.H."/>
            <person name="Bucao C.F."/>
            <person name="Robinson-Rechavi M."/>
            <person name="Bobe J."/>
            <person name="Herpin A."/>
            <person name="Guiguen Y."/>
        </authorList>
    </citation>
    <scope>NUCLEOTIDE SEQUENCE [LARGE SCALE GENOMIC DNA]</scope>
    <source>
        <strain evidence="1">YG-Dec2019</strain>
    </source>
</reference>
<gene>
    <name evidence="1" type="ORF">PGIGA_G00256690</name>
</gene>
<evidence type="ECO:0000313" key="2">
    <source>
        <dbReference type="Proteomes" id="UP000829447"/>
    </source>
</evidence>
<sequence length="298" mass="34295">MMNKIFKSKNKFDKAKNDTKKLIERVRKYLSAETMEPEDIDKVASAVLAIRLPSSPDEIKRMIQDIQKMMENFTHITEDLKDLEDQAKLAKDLKNKADEILKRTKKIDVSDIEKALKDTDQLHDKIKQKLNKTEDNRNVTAELLDQSATKLKNAEDNLNTPRAKKLQEEIEALKNKTEMNRAQALEAKTAADAALANVTDANKDLEEIEEQLKKLRNNTQGLNDTRTEHLKNVTMEAENMAKDVENKMKQIEVLEERIQNAVQHKMNKMKELEVLLAEAMSLKEYIVEKVDNYSQCGT</sequence>
<protein>
    <submittedName>
        <fullName evidence="1">Uncharacterized protein</fullName>
    </submittedName>
</protein>
<proteinExistence type="predicted"/>
<comment type="caution">
    <text evidence="1">The sequence shown here is derived from an EMBL/GenBank/DDBJ whole genome shotgun (WGS) entry which is preliminary data.</text>
</comment>
<dbReference type="Proteomes" id="UP000829447">
    <property type="component" value="Linkage Group LG9"/>
</dbReference>
<dbReference type="EMBL" id="CM040462">
    <property type="protein sequence ID" value="MCI4381845.1"/>
    <property type="molecule type" value="Genomic_DNA"/>
</dbReference>
<keyword evidence="2" id="KW-1185">Reference proteome</keyword>
<evidence type="ECO:0000313" key="1">
    <source>
        <dbReference type="EMBL" id="MCI4381845.1"/>
    </source>
</evidence>
<name>A0ACC5WSI6_PANGG</name>